<name>V4HG90_9EURY</name>
<dbReference type="eggNOG" id="arCOG00586">
    <property type="taxonomic scope" value="Archaea"/>
</dbReference>
<dbReference type="AlphaFoldDB" id="V4HG90"/>
<keyword evidence="3" id="KW-1185">Reference proteome</keyword>
<accession>V4HG90</accession>
<dbReference type="PANTHER" id="PTHR13696:SF99">
    <property type="entry name" value="COBYRINIC ACID AC-DIAMIDE SYNTHASE"/>
    <property type="match status" value="1"/>
</dbReference>
<dbReference type="CDD" id="cd02042">
    <property type="entry name" value="ParAB_family"/>
    <property type="match status" value="1"/>
</dbReference>
<evidence type="ECO:0000313" key="2">
    <source>
        <dbReference type="EMBL" id="ESP86804.1"/>
    </source>
</evidence>
<feature type="domain" description="AAA" evidence="1">
    <location>
        <begin position="2"/>
        <end position="168"/>
    </location>
</feature>
<dbReference type="Gene3D" id="3.40.50.300">
    <property type="entry name" value="P-loop containing nucleotide triphosphate hydrolases"/>
    <property type="match status" value="1"/>
</dbReference>
<dbReference type="InterPro" id="IPR050678">
    <property type="entry name" value="DNA_Partitioning_ATPase"/>
</dbReference>
<dbReference type="EMBL" id="ASGZ01000070">
    <property type="protein sequence ID" value="ESP86804.1"/>
    <property type="molecule type" value="Genomic_DNA"/>
</dbReference>
<comment type="caution">
    <text evidence="2">The sequence shown here is derived from an EMBL/GenBank/DDBJ whole genome shotgun (WGS) entry which is preliminary data.</text>
</comment>
<dbReference type="STRING" id="1324957.K933_17012"/>
<sequence>MGGSGKTTTSINLAGALGIENRGHDVLLVDMDPQGAATEGTGFEDRYRADVPSLYEVLTDIDREDEINDLIQSHQEMDVIPAHEQLFGLEQEIQNLPKTEERLEGALDAITHDYDYIVIDTPPHLGPIANNSLVAAGNLVVPVNPVRRSIRALETLFEQVRIIEKHYRDIERLGLVVNDVQYPTDNDTEYMLDWFDDFADRIPIYHVRNRVALKRAWNSGVSIFAHEEECDMEAVYDELAGDIETRVQEEVSA</sequence>
<proteinExistence type="predicted"/>
<reference evidence="2 3" key="1">
    <citation type="journal article" date="2013" name="Genome Announc.">
        <title>Draft Genome Sequence of 'Candidatus Halobonum tyrrellensis' Strain G22, Isolated from the Hypersaline Waters of Lake Tyrrell, Australia.</title>
        <authorList>
            <person name="Ugalde J.A."/>
            <person name="Narasingarao P."/>
            <person name="Kuo S."/>
            <person name="Podell S."/>
            <person name="Allen E.E."/>
        </authorList>
    </citation>
    <scope>NUCLEOTIDE SEQUENCE [LARGE SCALE GENOMIC DNA]</scope>
    <source>
        <strain evidence="2 3">G22</strain>
    </source>
</reference>
<protein>
    <submittedName>
        <fullName evidence="2">Cobyrinic acid ac-diamide synthase</fullName>
    </submittedName>
</protein>
<organism evidence="2 3">
    <name type="scientific">Candidatus Halobonum tyrrellensis G22</name>
    <dbReference type="NCBI Taxonomy" id="1324957"/>
    <lineage>
        <taxon>Archaea</taxon>
        <taxon>Methanobacteriati</taxon>
        <taxon>Methanobacteriota</taxon>
        <taxon>Stenosarchaea group</taxon>
        <taxon>Halobacteria</taxon>
        <taxon>Halobacteriales</taxon>
        <taxon>Haloferacaceae</taxon>
        <taxon>Candidatus Halobonum</taxon>
    </lineage>
</organism>
<dbReference type="Pfam" id="PF13614">
    <property type="entry name" value="AAA_31"/>
    <property type="match status" value="1"/>
</dbReference>
<evidence type="ECO:0000259" key="1">
    <source>
        <dbReference type="Pfam" id="PF13614"/>
    </source>
</evidence>
<dbReference type="InterPro" id="IPR025669">
    <property type="entry name" value="AAA_dom"/>
</dbReference>
<evidence type="ECO:0000313" key="3">
    <source>
        <dbReference type="Proteomes" id="UP000017840"/>
    </source>
</evidence>
<dbReference type="Proteomes" id="UP000017840">
    <property type="component" value="Unassembled WGS sequence"/>
</dbReference>
<gene>
    <name evidence="2" type="ORF">K933_17012</name>
</gene>
<dbReference type="InterPro" id="IPR027417">
    <property type="entry name" value="P-loop_NTPase"/>
</dbReference>
<dbReference type="SUPFAM" id="SSF52540">
    <property type="entry name" value="P-loop containing nucleoside triphosphate hydrolases"/>
    <property type="match status" value="1"/>
</dbReference>
<dbReference type="PANTHER" id="PTHR13696">
    <property type="entry name" value="P-LOOP CONTAINING NUCLEOSIDE TRIPHOSPHATE HYDROLASE"/>
    <property type="match status" value="1"/>
</dbReference>